<dbReference type="RefSeq" id="WP_229974892.1">
    <property type="nucleotide sequence ID" value="NZ_CP087133.1"/>
</dbReference>
<name>A0AAJ2SGJ0_9FLAO</name>
<gene>
    <name evidence="1" type="ORF">SGQ18_09650</name>
    <name evidence="2" type="ORF">SGQ44_07840</name>
</gene>
<reference evidence="2 4" key="1">
    <citation type="submission" date="2023-11" db="EMBL/GenBank/DDBJ databases">
        <title>Unpublished Manusciprt.</title>
        <authorList>
            <person name="Saticioglu I.B."/>
            <person name="Ay H."/>
            <person name="Ajmi N."/>
            <person name="Altun S."/>
            <person name="Duman M."/>
        </authorList>
    </citation>
    <scope>NUCLEOTIDE SEQUENCE</scope>
    <source>
        <strain evidence="1 4">Fl-33</strain>
        <strain evidence="2">Fl-77</strain>
    </source>
</reference>
<evidence type="ECO:0000313" key="1">
    <source>
        <dbReference type="EMBL" id="MDX6182424.1"/>
    </source>
</evidence>
<protein>
    <submittedName>
        <fullName evidence="2">Uncharacterized protein</fullName>
    </submittedName>
</protein>
<keyword evidence="4" id="KW-1185">Reference proteome</keyword>
<evidence type="ECO:0000313" key="4">
    <source>
        <dbReference type="Proteomes" id="UP001278738"/>
    </source>
</evidence>
<dbReference type="AlphaFoldDB" id="A0AAJ2SGJ0"/>
<evidence type="ECO:0000313" key="3">
    <source>
        <dbReference type="Proteomes" id="UP001270053"/>
    </source>
</evidence>
<accession>A0AAJ2SGJ0</accession>
<dbReference type="Proteomes" id="UP001270053">
    <property type="component" value="Unassembled WGS sequence"/>
</dbReference>
<dbReference type="Proteomes" id="UP001278738">
    <property type="component" value="Unassembled WGS sequence"/>
</dbReference>
<dbReference type="EMBL" id="JAWXVG010000003">
    <property type="protein sequence ID" value="MDX6182424.1"/>
    <property type="molecule type" value="Genomic_DNA"/>
</dbReference>
<comment type="caution">
    <text evidence="2">The sequence shown here is derived from an EMBL/GenBank/DDBJ whole genome shotgun (WGS) entry which is preliminary data.</text>
</comment>
<sequence length="163" mass="18827">MFKLLNDKVGFIGVATAFEDFEFNNEENLKLLLKSGTLIGETKKYYNTNFGLSNYFEKLNFPVAFDSIAPSSQFINSNKIKLVCEAIPNFKNFSEKDKEILMIKIKAYYSQVPLIAETFTINQLQGTPSFIIFDYNKNILYSYFGHLEETILNSKLKELLLLR</sequence>
<evidence type="ECO:0000313" key="2">
    <source>
        <dbReference type="EMBL" id="MDX6185663.1"/>
    </source>
</evidence>
<organism evidence="2 3">
    <name type="scientific">Flavobacterium flavipigmentatum</name>
    <dbReference type="NCBI Taxonomy" id="2893884"/>
    <lineage>
        <taxon>Bacteria</taxon>
        <taxon>Pseudomonadati</taxon>
        <taxon>Bacteroidota</taxon>
        <taxon>Flavobacteriia</taxon>
        <taxon>Flavobacteriales</taxon>
        <taxon>Flavobacteriaceae</taxon>
        <taxon>Flavobacterium</taxon>
    </lineage>
</organism>
<proteinExistence type="predicted"/>
<dbReference type="EMBL" id="JAWXVH010000003">
    <property type="protein sequence ID" value="MDX6185663.1"/>
    <property type="molecule type" value="Genomic_DNA"/>
</dbReference>